<dbReference type="PANTHER" id="PTHR11616:SF241">
    <property type="entry name" value="SODIUM- AND CHLORIDE-DEPENDENT GLYCINE TRANSPORTER 2"/>
    <property type="match status" value="1"/>
</dbReference>
<feature type="transmembrane region" description="Helical" evidence="7">
    <location>
        <begin position="311"/>
        <end position="333"/>
    </location>
</feature>
<accession>A0A7L1SAE0</accession>
<dbReference type="GO" id="GO:0005283">
    <property type="term" value="F:amino acid:sodium symporter activity"/>
    <property type="evidence" value="ECO:0007669"/>
    <property type="project" value="TreeGrafter"/>
</dbReference>
<comment type="subcellular location">
    <subcellularLocation>
        <location evidence="1">Membrane</location>
        <topology evidence="1">Multi-pass membrane protein</topology>
    </subcellularLocation>
</comment>
<name>A0A7L1SAE0_9PASS</name>
<proteinExistence type="predicted"/>
<feature type="non-terminal residue" evidence="8">
    <location>
        <position position="337"/>
    </location>
</feature>
<keyword evidence="6" id="KW-0479">Metal-binding</keyword>
<feature type="transmembrane region" description="Helical" evidence="7">
    <location>
        <begin position="239"/>
        <end position="260"/>
    </location>
</feature>
<keyword evidence="2" id="KW-0813">Transport</keyword>
<keyword evidence="6" id="KW-0915">Sodium</keyword>
<evidence type="ECO:0000256" key="1">
    <source>
        <dbReference type="ARBA" id="ARBA00004141"/>
    </source>
</evidence>
<dbReference type="EMBL" id="VXBM01003682">
    <property type="protein sequence ID" value="NXO46343.1"/>
    <property type="molecule type" value="Genomic_DNA"/>
</dbReference>
<dbReference type="PROSITE" id="PS50267">
    <property type="entry name" value="NA_NEUROTRAN_SYMP_3"/>
    <property type="match status" value="1"/>
</dbReference>
<dbReference type="InterPro" id="IPR000175">
    <property type="entry name" value="Na/ntran_symport"/>
</dbReference>
<keyword evidence="5 7" id="KW-0472">Membrane</keyword>
<dbReference type="PRINTS" id="PR00176">
    <property type="entry name" value="NANEUSMPORT"/>
</dbReference>
<evidence type="ECO:0000256" key="7">
    <source>
        <dbReference type="SAM" id="Phobius"/>
    </source>
</evidence>
<dbReference type="GO" id="GO:0089718">
    <property type="term" value="P:amino acid import across plasma membrane"/>
    <property type="evidence" value="ECO:0007669"/>
    <property type="project" value="TreeGrafter"/>
</dbReference>
<dbReference type="OrthoDB" id="6581954at2759"/>
<feature type="transmembrane region" description="Helical" evidence="7">
    <location>
        <begin position="64"/>
        <end position="81"/>
    </location>
</feature>
<evidence type="ECO:0000313" key="9">
    <source>
        <dbReference type="Proteomes" id="UP000572057"/>
    </source>
</evidence>
<dbReference type="InterPro" id="IPR037272">
    <property type="entry name" value="SNS_sf"/>
</dbReference>
<feature type="transmembrane region" description="Helical" evidence="7">
    <location>
        <begin position="280"/>
        <end position="299"/>
    </location>
</feature>
<feature type="binding site" evidence="6">
    <location>
        <position position="186"/>
    </location>
    <ligand>
        <name>Na(+)</name>
        <dbReference type="ChEBI" id="CHEBI:29101"/>
        <label>1</label>
    </ligand>
</feature>
<dbReference type="GO" id="GO:0046872">
    <property type="term" value="F:metal ion binding"/>
    <property type="evidence" value="ECO:0007669"/>
    <property type="project" value="UniProtKB-KW"/>
</dbReference>
<evidence type="ECO:0000256" key="3">
    <source>
        <dbReference type="ARBA" id="ARBA00022692"/>
    </source>
</evidence>
<dbReference type="PANTHER" id="PTHR11616">
    <property type="entry name" value="SODIUM/CHLORIDE DEPENDENT TRANSPORTER"/>
    <property type="match status" value="1"/>
</dbReference>
<dbReference type="SUPFAM" id="SSF161070">
    <property type="entry name" value="SNF-like"/>
    <property type="match status" value="1"/>
</dbReference>
<dbReference type="Proteomes" id="UP000572057">
    <property type="component" value="Unassembled WGS sequence"/>
</dbReference>
<keyword evidence="3 7" id="KW-0812">Transmembrane</keyword>
<feature type="non-terminal residue" evidence="8">
    <location>
        <position position="1"/>
    </location>
</feature>
<dbReference type="Pfam" id="PF00209">
    <property type="entry name" value="SNF"/>
    <property type="match status" value="1"/>
</dbReference>
<organism evidence="8 9">
    <name type="scientific">Helopsaltes ochotensis</name>
    <name type="common">Middendorff's grasshopper-warbler</name>
    <dbReference type="NCBI Taxonomy" id="3150915"/>
    <lineage>
        <taxon>Eukaryota</taxon>
        <taxon>Metazoa</taxon>
        <taxon>Chordata</taxon>
        <taxon>Craniata</taxon>
        <taxon>Vertebrata</taxon>
        <taxon>Euteleostomi</taxon>
        <taxon>Archelosauria</taxon>
        <taxon>Archosauria</taxon>
        <taxon>Dinosauria</taxon>
        <taxon>Saurischia</taxon>
        <taxon>Theropoda</taxon>
        <taxon>Coelurosauria</taxon>
        <taxon>Aves</taxon>
        <taxon>Neognathae</taxon>
        <taxon>Neoaves</taxon>
        <taxon>Telluraves</taxon>
        <taxon>Australaves</taxon>
        <taxon>Passeriformes</taxon>
        <taxon>Sylvioidea</taxon>
        <taxon>Locustellidae</taxon>
        <taxon>Helopsaltes</taxon>
    </lineage>
</organism>
<evidence type="ECO:0000256" key="5">
    <source>
        <dbReference type="ARBA" id="ARBA00023136"/>
    </source>
</evidence>
<protein>
    <submittedName>
        <fullName evidence="8">SC6A5 protein</fullName>
    </submittedName>
</protein>
<evidence type="ECO:0000313" key="8">
    <source>
        <dbReference type="EMBL" id="NXO46343.1"/>
    </source>
</evidence>
<reference evidence="9" key="1">
    <citation type="submission" date="2019-09" db="EMBL/GenBank/DDBJ databases">
        <title>Bird 10,000 Genomes (B10K) Project - Family phase.</title>
        <authorList>
            <person name="Zhang G."/>
        </authorList>
    </citation>
    <scope>NUCLEOTIDE SEQUENCE [LARGE SCALE GENOMIC DNA]</scope>
</reference>
<evidence type="ECO:0000256" key="2">
    <source>
        <dbReference type="ARBA" id="ARBA00022448"/>
    </source>
</evidence>
<feature type="transmembrane region" description="Helical" evidence="7">
    <location>
        <begin position="93"/>
        <end position="113"/>
    </location>
</feature>
<keyword evidence="9" id="KW-1185">Reference proteome</keyword>
<dbReference type="GO" id="GO:0005886">
    <property type="term" value="C:plasma membrane"/>
    <property type="evidence" value="ECO:0007669"/>
    <property type="project" value="TreeGrafter"/>
</dbReference>
<feature type="binding site" evidence="6">
    <location>
        <position position="254"/>
    </location>
    <ligand>
        <name>Na(+)</name>
        <dbReference type="ChEBI" id="CHEBI:29101"/>
        <label>1</label>
    </ligand>
</feature>
<evidence type="ECO:0000256" key="4">
    <source>
        <dbReference type="ARBA" id="ARBA00022989"/>
    </source>
</evidence>
<comment type="caution">
    <text evidence="8">The sequence shown here is derived from an EMBL/GenBank/DDBJ whole genome shotgun (WGS) entry which is preliminary data.</text>
</comment>
<sequence length="337" mass="37001">DSCIIGDQPKIQIKNSTFCMSAYPNLTMVNFTREGNKTFVSGSEEYFKYFVLKISAGIEYPGEIRWPLALSLFLAWVIVYASLAKGIKSSGKVVYFTATFPYVVLIILLIRGVTLPGAGDGIWYFITPKWEKLIDAMVGGDGGAHGRWQLAGLAPGGAMEIPVLSEQHQKAPDGCQRDTLIVTCTNSATSIFAGFVIFSVIGFMANELKVNIEAVADQGPGIAFVVYPEALTRLPLSPFWAIIFFLMLLTLGLDTMFATIETIVTSVSDEFPKYLRTHKALFTLGCCVSFFIMGFPMITQGGMYMLQLVDTYAASYSLVIIAIFELVGVSYIYGKKK</sequence>
<evidence type="ECO:0000256" key="6">
    <source>
        <dbReference type="PIRSR" id="PIRSR600175-1"/>
    </source>
</evidence>
<keyword evidence="4 7" id="KW-1133">Transmembrane helix</keyword>
<feature type="binding site" evidence="6">
    <location>
        <position position="251"/>
    </location>
    <ligand>
        <name>Na(+)</name>
        <dbReference type="ChEBI" id="CHEBI:29101"/>
        <label>1</label>
    </ligand>
</feature>
<dbReference type="AlphaFoldDB" id="A0A7L1SAE0"/>
<gene>
    <name evidence="8" type="primary">Slc6a5</name>
    <name evidence="8" type="ORF">LOCOCH_R08909</name>
</gene>